<reference evidence="2 3" key="1">
    <citation type="submission" date="2020-08" db="EMBL/GenBank/DDBJ databases">
        <title>The completed genome sequence of the pathogenic ascomycete fungus Penicillium digitatum.</title>
        <authorList>
            <person name="Wang M."/>
        </authorList>
    </citation>
    <scope>NUCLEOTIDE SEQUENCE [LARGE SCALE GENOMIC DNA]</scope>
    <source>
        <strain evidence="2 3">PdW03</strain>
    </source>
</reference>
<proteinExistence type="predicted"/>
<evidence type="ECO:0000256" key="1">
    <source>
        <dbReference type="SAM" id="MobiDB-lite"/>
    </source>
</evidence>
<name>A0A7T6XQP7_PENDI</name>
<dbReference type="AlphaFoldDB" id="A0A7T6XQP7"/>
<feature type="compositionally biased region" description="Polar residues" evidence="1">
    <location>
        <begin position="658"/>
        <end position="672"/>
    </location>
</feature>
<dbReference type="InterPro" id="IPR014839">
    <property type="entry name" value="Crt10"/>
</dbReference>
<sequence length="724" mass="81407">MSSRPPLAKETGLMDAEREPSRYRPQVHSLNVETEEERFPSDVSKPTASAWRCNLAALSQRRNLLFTAQVDNIYVWIPSGPRQLLGSQPEMIIRPVMKEPNAPGYIDRSRPHTINHIIVDDLGVDEVLLLATDSGNVTGYNVEAIFSAINRSAKHGGNRPFDAHEVKSFFAEHVQLSAWGLATHKFARMIAVSSNTGVITVFAFALVDVVSESDGTSLSSSKTSSVAGSDVLENTWVSIDSAPSMEVLKKDMPHHRTRNLRLSYRGHFDNIPCVSFANFELDPNGLWMVSTDILNRVFVWRVWDSLTPVNTSSYDCPRSGQEQRGWFVLPLNPRQVQQHRFKFDACGCEPKPRMINGRMIFDVSRAADYVETRSIVASEGVAIEERATNSRLFLPDEIFPLGNGVHIESRPQSSITPHNHTISEGAETASPITIRDCFVISTDSPQDREVNHEVTPHRQSIRVRRGIANLIEEENEQWGTDRAVDVDILRGFVRHPCNPRFFPILHFSGDNITLDPYPLDHGLRTLCRSPLESMVGDTMFSSCDRLNLVKYLPELGMVIAASQAGGVAIITLTWQEEIGHTFRLDWLLPFPNQDRDDECPTPPFMGIAASPMPGFEIPPDVPCIPRGVNPKDRLRFNHRLLNPDIDEPAANSPEFGASSLSEPDFSSGSEDPNLTIPETHAYASDIYQPHETWHGYHPSRHYRLILLFCDLTVMSYEFWHDWRG</sequence>
<dbReference type="Proteomes" id="UP000595662">
    <property type="component" value="Chromosome 4"/>
</dbReference>
<dbReference type="VEuPathDB" id="FungiDB:PDIP_17310"/>
<dbReference type="KEGG" id="pdp:PDIP_17310"/>
<feature type="region of interest" description="Disordered" evidence="1">
    <location>
        <begin position="1"/>
        <end position="29"/>
    </location>
</feature>
<organism evidence="2 3">
    <name type="scientific">Penicillium digitatum</name>
    <name type="common">Green mold</name>
    <dbReference type="NCBI Taxonomy" id="36651"/>
    <lineage>
        <taxon>Eukaryota</taxon>
        <taxon>Fungi</taxon>
        <taxon>Dikarya</taxon>
        <taxon>Ascomycota</taxon>
        <taxon>Pezizomycotina</taxon>
        <taxon>Eurotiomycetes</taxon>
        <taxon>Eurotiomycetidae</taxon>
        <taxon>Eurotiales</taxon>
        <taxon>Aspergillaceae</taxon>
        <taxon>Penicillium</taxon>
    </lineage>
</organism>
<dbReference type="OMA" id="DVPYIPR"/>
<protein>
    <submittedName>
        <fullName evidence="2">Ribonucleotide reductase, transcriptional regulator CRT10</fullName>
    </submittedName>
</protein>
<dbReference type="InterPro" id="IPR036322">
    <property type="entry name" value="WD40_repeat_dom_sf"/>
</dbReference>
<dbReference type="SUPFAM" id="SSF50978">
    <property type="entry name" value="WD40 repeat-like"/>
    <property type="match status" value="1"/>
</dbReference>
<dbReference type="Pfam" id="PF08728">
    <property type="entry name" value="CRT10"/>
    <property type="match status" value="1"/>
</dbReference>
<feature type="region of interest" description="Disordered" evidence="1">
    <location>
        <begin position="644"/>
        <end position="674"/>
    </location>
</feature>
<dbReference type="EMBL" id="CP060777">
    <property type="protein sequence ID" value="QQK45332.1"/>
    <property type="molecule type" value="Genomic_DNA"/>
</dbReference>
<dbReference type="GeneID" id="26230054"/>
<gene>
    <name evidence="2" type="ORF">Pdw03_0230</name>
</gene>
<evidence type="ECO:0000313" key="2">
    <source>
        <dbReference type="EMBL" id="QQK45332.1"/>
    </source>
</evidence>
<accession>A0A7T6XQP7</accession>
<dbReference type="RefSeq" id="XP_014537422.1">
    <property type="nucleotide sequence ID" value="XM_014681936.1"/>
</dbReference>
<evidence type="ECO:0000313" key="3">
    <source>
        <dbReference type="Proteomes" id="UP000595662"/>
    </source>
</evidence>